<organism evidence="2 3">
    <name type="scientific">Azospirillum rugosum</name>
    <dbReference type="NCBI Taxonomy" id="416170"/>
    <lineage>
        <taxon>Bacteria</taxon>
        <taxon>Pseudomonadati</taxon>
        <taxon>Pseudomonadota</taxon>
        <taxon>Alphaproteobacteria</taxon>
        <taxon>Rhodospirillales</taxon>
        <taxon>Azospirillaceae</taxon>
        <taxon>Azospirillum</taxon>
    </lineage>
</organism>
<name>A0ABS4SX34_9PROT</name>
<dbReference type="Proteomes" id="UP000781958">
    <property type="component" value="Unassembled WGS sequence"/>
</dbReference>
<dbReference type="EMBL" id="JAGINP010000042">
    <property type="protein sequence ID" value="MBP2297121.1"/>
    <property type="molecule type" value="Genomic_DNA"/>
</dbReference>
<gene>
    <name evidence="2" type="ORF">J2851_006940</name>
</gene>
<evidence type="ECO:0000313" key="3">
    <source>
        <dbReference type="Proteomes" id="UP000781958"/>
    </source>
</evidence>
<dbReference type="RefSeq" id="WP_209773443.1">
    <property type="nucleotide sequence ID" value="NZ_JAGINP010000042.1"/>
</dbReference>
<feature type="compositionally biased region" description="Pro residues" evidence="1">
    <location>
        <begin position="82"/>
        <end position="92"/>
    </location>
</feature>
<proteinExistence type="predicted"/>
<sequence length="117" mass="13440">MGEQQPEKRRKGEHRALFLTRIDVIRTELQQGWPVKSVYERHKSELQMSYPQFWRYVSSLILKETPKVSDTAPPNEAVAPPVGTPEQPPAKPTDPHGGPVIRQFEYNPRAKNPEDLI</sequence>
<evidence type="ECO:0000313" key="2">
    <source>
        <dbReference type="EMBL" id="MBP2297121.1"/>
    </source>
</evidence>
<comment type="caution">
    <text evidence="2">The sequence shown here is derived from an EMBL/GenBank/DDBJ whole genome shotgun (WGS) entry which is preliminary data.</text>
</comment>
<reference evidence="2 3" key="1">
    <citation type="submission" date="2021-03" db="EMBL/GenBank/DDBJ databases">
        <title>Genomic Encyclopedia of Type Strains, Phase III (KMG-III): the genomes of soil and plant-associated and newly described type strains.</title>
        <authorList>
            <person name="Whitman W."/>
        </authorList>
    </citation>
    <scope>NUCLEOTIDE SEQUENCE [LARGE SCALE GENOMIC DNA]</scope>
    <source>
        <strain evidence="2 3">IMMIB AFH-6</strain>
    </source>
</reference>
<keyword evidence="3" id="KW-1185">Reference proteome</keyword>
<evidence type="ECO:0000256" key="1">
    <source>
        <dbReference type="SAM" id="MobiDB-lite"/>
    </source>
</evidence>
<accession>A0ABS4SX34</accession>
<feature type="region of interest" description="Disordered" evidence="1">
    <location>
        <begin position="67"/>
        <end position="117"/>
    </location>
</feature>
<protein>
    <recommendedName>
        <fullName evidence="4">TraK protein</fullName>
    </recommendedName>
</protein>
<evidence type="ECO:0008006" key="4">
    <source>
        <dbReference type="Google" id="ProtNLM"/>
    </source>
</evidence>